<dbReference type="GO" id="GO:0016460">
    <property type="term" value="C:myosin II complex"/>
    <property type="evidence" value="ECO:0007669"/>
    <property type="project" value="TreeGrafter"/>
</dbReference>
<comment type="caution">
    <text evidence="3">The sequence shown here is derived from an EMBL/GenBank/DDBJ whole genome shotgun (WGS) entry which is preliminary data.</text>
</comment>
<sequence length="142" mass="16344">MIRRRRYTKEIIICKSLLLISITASVTPNIMEAIEEVFQFFDTKGDSKIAASQIGNCLRSLDLVPTEGLIERMTQQWKDKPEARVSIEEFLPIFENVRKEAGRPPSVEQFQNLLSHFDRDGTGVVMLPDLRYMLQNSVCCFM</sequence>
<organism evidence="3 4">
    <name type="scientific">Cylicocyclus nassatus</name>
    <name type="common">Nematode worm</name>
    <dbReference type="NCBI Taxonomy" id="53992"/>
    <lineage>
        <taxon>Eukaryota</taxon>
        <taxon>Metazoa</taxon>
        <taxon>Ecdysozoa</taxon>
        <taxon>Nematoda</taxon>
        <taxon>Chromadorea</taxon>
        <taxon>Rhabditida</taxon>
        <taxon>Rhabditina</taxon>
        <taxon>Rhabditomorpha</taxon>
        <taxon>Strongyloidea</taxon>
        <taxon>Strongylidae</taxon>
        <taxon>Cylicocyclus</taxon>
    </lineage>
</organism>
<keyword evidence="4" id="KW-1185">Reference proteome</keyword>
<feature type="signal peptide" evidence="1">
    <location>
        <begin position="1"/>
        <end position="33"/>
    </location>
</feature>
<dbReference type="InterPro" id="IPR050230">
    <property type="entry name" value="CALM/Myosin/TropC-like"/>
</dbReference>
<dbReference type="PANTHER" id="PTHR23048">
    <property type="entry name" value="MYOSIN LIGHT CHAIN 1, 3"/>
    <property type="match status" value="1"/>
</dbReference>
<dbReference type="InterPro" id="IPR011992">
    <property type="entry name" value="EF-hand-dom_pair"/>
</dbReference>
<evidence type="ECO:0000259" key="2">
    <source>
        <dbReference type="PROSITE" id="PS50222"/>
    </source>
</evidence>
<dbReference type="InterPro" id="IPR002048">
    <property type="entry name" value="EF_hand_dom"/>
</dbReference>
<evidence type="ECO:0000313" key="3">
    <source>
        <dbReference type="EMBL" id="CAJ0599829.1"/>
    </source>
</evidence>
<accession>A0AA36GWY5</accession>
<dbReference type="EMBL" id="CATQJL010000223">
    <property type="protein sequence ID" value="CAJ0599829.1"/>
    <property type="molecule type" value="Genomic_DNA"/>
</dbReference>
<evidence type="ECO:0000313" key="4">
    <source>
        <dbReference type="Proteomes" id="UP001176961"/>
    </source>
</evidence>
<dbReference type="AlphaFoldDB" id="A0AA36GWY5"/>
<dbReference type="GO" id="GO:0005509">
    <property type="term" value="F:calcium ion binding"/>
    <property type="evidence" value="ECO:0007669"/>
    <property type="project" value="InterPro"/>
</dbReference>
<feature type="chain" id="PRO_5041392008" description="EF-hand domain-containing protein" evidence="1">
    <location>
        <begin position="34"/>
        <end position="142"/>
    </location>
</feature>
<feature type="domain" description="EF-hand" evidence="2">
    <location>
        <begin position="105"/>
        <end position="140"/>
    </location>
</feature>
<dbReference type="Proteomes" id="UP001176961">
    <property type="component" value="Unassembled WGS sequence"/>
</dbReference>
<dbReference type="SUPFAM" id="SSF47473">
    <property type="entry name" value="EF-hand"/>
    <property type="match status" value="1"/>
</dbReference>
<keyword evidence="1" id="KW-0732">Signal</keyword>
<gene>
    <name evidence="3" type="ORF">CYNAS_LOCUS11812</name>
</gene>
<evidence type="ECO:0000256" key="1">
    <source>
        <dbReference type="SAM" id="SignalP"/>
    </source>
</evidence>
<dbReference type="PROSITE" id="PS50222">
    <property type="entry name" value="EF_HAND_2"/>
    <property type="match status" value="1"/>
</dbReference>
<dbReference type="Gene3D" id="1.10.238.10">
    <property type="entry name" value="EF-hand"/>
    <property type="match status" value="1"/>
</dbReference>
<dbReference type="PANTHER" id="PTHR23048:SF13">
    <property type="entry name" value="EF-HAND DOMAIN-CONTAINING PROTEIN"/>
    <property type="match status" value="1"/>
</dbReference>
<protein>
    <recommendedName>
        <fullName evidence="2">EF-hand domain-containing protein</fullName>
    </recommendedName>
</protein>
<name>A0AA36GWY5_CYLNA</name>
<reference evidence="3" key="1">
    <citation type="submission" date="2023-07" db="EMBL/GenBank/DDBJ databases">
        <authorList>
            <consortium name="CYATHOMIX"/>
        </authorList>
    </citation>
    <scope>NUCLEOTIDE SEQUENCE</scope>
    <source>
        <strain evidence="3">N/A</strain>
    </source>
</reference>
<proteinExistence type="predicted"/>